<feature type="non-terminal residue" evidence="3">
    <location>
        <position position="1"/>
    </location>
</feature>
<dbReference type="EMBL" id="BT126350">
    <property type="protein sequence ID" value="AEC11522.1"/>
    <property type="molecule type" value="mRNA"/>
</dbReference>
<keyword evidence="2" id="KW-0732">Signal</keyword>
<evidence type="ECO:0000313" key="3">
    <source>
        <dbReference type="EMBL" id="AEC11522.1"/>
    </source>
</evidence>
<accession>F3YDI9</accession>
<protein>
    <submittedName>
        <fullName evidence="3">IP02679p</fullName>
    </submittedName>
</protein>
<keyword evidence="1" id="KW-0472">Membrane</keyword>
<keyword evidence="1" id="KW-0812">Transmembrane</keyword>
<evidence type="ECO:0000256" key="2">
    <source>
        <dbReference type="SAM" id="SignalP"/>
    </source>
</evidence>
<keyword evidence="1" id="KW-1133">Transmembrane helix</keyword>
<gene>
    <name evidence="3" type="primary">Edg91-RA</name>
</gene>
<feature type="chain" id="PRO_5003304444" evidence="2">
    <location>
        <begin position="28"/>
        <end position="174"/>
    </location>
</feature>
<feature type="signal peptide" evidence="2">
    <location>
        <begin position="1"/>
        <end position="27"/>
    </location>
</feature>
<organism evidence="3">
    <name type="scientific">Drosophila melanogaster</name>
    <name type="common">Fruit fly</name>
    <dbReference type="NCBI Taxonomy" id="7227"/>
    <lineage>
        <taxon>Eukaryota</taxon>
        <taxon>Metazoa</taxon>
        <taxon>Ecdysozoa</taxon>
        <taxon>Arthropoda</taxon>
        <taxon>Hexapoda</taxon>
        <taxon>Insecta</taxon>
        <taxon>Pterygota</taxon>
        <taxon>Neoptera</taxon>
        <taxon>Endopterygota</taxon>
        <taxon>Diptera</taxon>
        <taxon>Brachycera</taxon>
        <taxon>Muscomorpha</taxon>
        <taxon>Ephydroidea</taxon>
        <taxon>Drosophilidae</taxon>
        <taxon>Drosophila</taxon>
        <taxon>Sophophora</taxon>
    </lineage>
</organism>
<dbReference type="AlphaFoldDB" id="F3YDI9"/>
<sequence length="174" mass="17845">EALVIAMALVRVSCMLALLLIAGQGQAAPVKTEGSTLGLLGGGFGGSVGLSAGKWVVACIAVSEAVAILVAMRVATQVAMVVATQAITATEAVDSEVATIQEEVTPALDTGRITTEDTIRAVDRTTIRADLMAATIVSHSTRMDITEVVAMEAVAMEAMASLESKDAKSCHRDS</sequence>
<reference evidence="3" key="1">
    <citation type="submission" date="2011-04" db="EMBL/GenBank/DDBJ databases">
        <authorList>
            <person name="Carlson J."/>
            <person name="Booth B."/>
            <person name="Frise E."/>
            <person name="Park S."/>
            <person name="Wan K."/>
            <person name="Yu C."/>
            <person name="Celniker S."/>
        </authorList>
    </citation>
    <scope>NUCLEOTIDE SEQUENCE</scope>
</reference>
<feature type="transmembrane region" description="Helical" evidence="1">
    <location>
        <begin position="51"/>
        <end position="71"/>
    </location>
</feature>
<proteinExistence type="evidence at transcript level"/>
<name>F3YDI9_DROME</name>
<evidence type="ECO:0000256" key="1">
    <source>
        <dbReference type="SAM" id="Phobius"/>
    </source>
</evidence>